<evidence type="ECO:0000313" key="2">
    <source>
        <dbReference type="Proteomes" id="UP000321533"/>
    </source>
</evidence>
<dbReference type="CDD" id="cd20169">
    <property type="entry name" value="Peptidase_M90_mtfA"/>
    <property type="match status" value="1"/>
</dbReference>
<dbReference type="SUPFAM" id="SSF55486">
    <property type="entry name" value="Metalloproteases ('zincins'), catalytic domain"/>
    <property type="match status" value="1"/>
</dbReference>
<dbReference type="Proteomes" id="UP000321533">
    <property type="component" value="Chromosome"/>
</dbReference>
<dbReference type="KEGG" id="pgin:FRZ67_12340"/>
<reference evidence="1 2" key="1">
    <citation type="journal article" date="2016" name="Int. J. Syst. Evol. Microbiol.">
        <title>Panacibacter ginsenosidivorans gen. nov., sp. nov., with ginsenoside converting activity isolated from soil of a ginseng field.</title>
        <authorList>
            <person name="Siddiqi M.Z."/>
            <person name="Muhammad Shafi S."/>
            <person name="Choi K.D."/>
            <person name="Im W.T."/>
        </authorList>
    </citation>
    <scope>NUCLEOTIDE SEQUENCE [LARGE SCALE GENOMIC DNA]</scope>
    <source>
        <strain evidence="1 2">Gsoil1550</strain>
    </source>
</reference>
<dbReference type="InterPro" id="IPR010384">
    <property type="entry name" value="MtfA_fam"/>
</dbReference>
<sequence length="262" mass="30004">MNGLIIFVICGAILFWILFGKKKTKENKAVFPENYRQLLEDNVAFYRSLDDAGKIRFEEKIKAIFSYITISGVNTTIDDLDKLLVASSAVIPIFGFNEWRYYNLRNVLLYEDTFTADQFSTTDKDRNTLGMVGTGAMQQMMILSKPALRLGFKNETDKNNTGIHEFVHLLDKADGETDGIPEQLLQKQYTIPWLNLMNDSITEIREGKSDINIYGATSKTEFFAVAAEYFFERPDLLQQKHPELFALLEQAFHQIPATIKTK</sequence>
<dbReference type="EMBL" id="CP042435">
    <property type="protein sequence ID" value="QEC68053.1"/>
    <property type="molecule type" value="Genomic_DNA"/>
</dbReference>
<protein>
    <submittedName>
        <fullName evidence="1">Zinc-dependent peptidase</fullName>
    </submittedName>
</protein>
<dbReference type="PANTHER" id="PTHR30164">
    <property type="entry name" value="MTFA PEPTIDASE"/>
    <property type="match status" value="1"/>
</dbReference>
<dbReference type="GO" id="GO:0008237">
    <property type="term" value="F:metallopeptidase activity"/>
    <property type="evidence" value="ECO:0007669"/>
    <property type="project" value="InterPro"/>
</dbReference>
<accession>A0A5B8VAR5</accession>
<dbReference type="PANTHER" id="PTHR30164:SF2">
    <property type="entry name" value="PROTEIN MTFA"/>
    <property type="match status" value="1"/>
</dbReference>
<dbReference type="OrthoDB" id="9786424at2"/>
<dbReference type="GO" id="GO:0005829">
    <property type="term" value="C:cytosol"/>
    <property type="evidence" value="ECO:0007669"/>
    <property type="project" value="TreeGrafter"/>
</dbReference>
<dbReference type="AlphaFoldDB" id="A0A5B8VAR5"/>
<keyword evidence="2" id="KW-1185">Reference proteome</keyword>
<organism evidence="1 2">
    <name type="scientific">Panacibacter ginsenosidivorans</name>
    <dbReference type="NCBI Taxonomy" id="1813871"/>
    <lineage>
        <taxon>Bacteria</taxon>
        <taxon>Pseudomonadati</taxon>
        <taxon>Bacteroidota</taxon>
        <taxon>Chitinophagia</taxon>
        <taxon>Chitinophagales</taxon>
        <taxon>Chitinophagaceae</taxon>
        <taxon>Panacibacter</taxon>
    </lineage>
</organism>
<proteinExistence type="predicted"/>
<dbReference type="Gene3D" id="3.40.390.10">
    <property type="entry name" value="Collagenase (Catalytic Domain)"/>
    <property type="match status" value="1"/>
</dbReference>
<dbReference type="InterPro" id="IPR042252">
    <property type="entry name" value="MtfA_N"/>
</dbReference>
<dbReference type="Gene3D" id="1.10.472.150">
    <property type="entry name" value="Glucose-regulated metallo-peptidase M90, N-terminal domain"/>
    <property type="match status" value="1"/>
</dbReference>
<dbReference type="InterPro" id="IPR024079">
    <property type="entry name" value="MetalloPept_cat_dom_sf"/>
</dbReference>
<gene>
    <name evidence="1" type="ORF">FRZ67_12340</name>
</gene>
<dbReference type="GO" id="GO:0004177">
    <property type="term" value="F:aminopeptidase activity"/>
    <property type="evidence" value="ECO:0007669"/>
    <property type="project" value="TreeGrafter"/>
</dbReference>
<name>A0A5B8VAR5_9BACT</name>
<dbReference type="RefSeq" id="WP_147189860.1">
    <property type="nucleotide sequence ID" value="NZ_CP042435.1"/>
</dbReference>
<evidence type="ECO:0000313" key="1">
    <source>
        <dbReference type="EMBL" id="QEC68053.1"/>
    </source>
</evidence>
<dbReference type="Pfam" id="PF06167">
    <property type="entry name" value="Peptidase_M90"/>
    <property type="match status" value="1"/>
</dbReference>